<evidence type="ECO:0000313" key="1">
    <source>
        <dbReference type="EMBL" id="CAK5126361.1"/>
    </source>
</evidence>
<evidence type="ECO:0000313" key="2">
    <source>
        <dbReference type="Proteomes" id="UP001497535"/>
    </source>
</evidence>
<reference evidence="1" key="1">
    <citation type="submission" date="2023-11" db="EMBL/GenBank/DDBJ databases">
        <authorList>
            <person name="Poullet M."/>
        </authorList>
    </citation>
    <scope>NUCLEOTIDE SEQUENCE</scope>
    <source>
        <strain evidence="1">E1834</strain>
    </source>
</reference>
<protein>
    <submittedName>
        <fullName evidence="1">Uncharacterized protein</fullName>
    </submittedName>
</protein>
<accession>A0ACB1BAA5</accession>
<sequence>MFKNIVCNIIYFTLIFNFTFSMINNPVDDNSRNIVNNNQGVGTLSFRGLKFGKTQDFGMMDEDEEERSQKKSTLISHQLI</sequence>
<gene>
    <name evidence="1" type="ORF">MENTE1834_LOCUS48265</name>
</gene>
<comment type="caution">
    <text evidence="1">The sequence shown here is derived from an EMBL/GenBank/DDBJ whole genome shotgun (WGS) entry which is preliminary data.</text>
</comment>
<dbReference type="Proteomes" id="UP001497535">
    <property type="component" value="Unassembled WGS sequence"/>
</dbReference>
<name>A0ACB1BAA5_MELEN</name>
<proteinExistence type="predicted"/>
<dbReference type="EMBL" id="CAVMJV010000225">
    <property type="protein sequence ID" value="CAK5126361.1"/>
    <property type="molecule type" value="Genomic_DNA"/>
</dbReference>
<organism evidence="1 2">
    <name type="scientific">Meloidogyne enterolobii</name>
    <name type="common">Root-knot nematode worm</name>
    <name type="synonym">Meloidogyne mayaguensis</name>
    <dbReference type="NCBI Taxonomy" id="390850"/>
    <lineage>
        <taxon>Eukaryota</taxon>
        <taxon>Metazoa</taxon>
        <taxon>Ecdysozoa</taxon>
        <taxon>Nematoda</taxon>
        <taxon>Chromadorea</taxon>
        <taxon>Rhabditida</taxon>
        <taxon>Tylenchina</taxon>
        <taxon>Tylenchomorpha</taxon>
        <taxon>Tylenchoidea</taxon>
        <taxon>Meloidogynidae</taxon>
        <taxon>Meloidogyninae</taxon>
        <taxon>Meloidogyne</taxon>
    </lineage>
</organism>
<keyword evidence="2" id="KW-1185">Reference proteome</keyword>